<organism evidence="8">
    <name type="scientific">Acidicaldus sp</name>
    <dbReference type="NCBI Taxonomy" id="1872105"/>
    <lineage>
        <taxon>Bacteria</taxon>
        <taxon>Pseudomonadati</taxon>
        <taxon>Pseudomonadota</taxon>
        <taxon>Alphaproteobacteria</taxon>
        <taxon>Acetobacterales</taxon>
        <taxon>Acetobacteraceae</taxon>
        <taxon>Acidicaldus</taxon>
    </lineage>
</organism>
<evidence type="ECO:0000256" key="6">
    <source>
        <dbReference type="PROSITE-ProRule" id="PRU00409"/>
    </source>
</evidence>
<dbReference type="PROSITE" id="PS50975">
    <property type="entry name" value="ATP_GRASP"/>
    <property type="match status" value="1"/>
</dbReference>
<sequence>MTSAPRPLYTHAQLRRLLDPQSVALIGATTRAGAFGARVAANMAGFRGRLHLVNARYERIGEQPCYPALAALPEVPDCAVLTVAREAVEPVVREAARLGVGGAIIFASGYAEIGAADRIAEQARLVAIARESGMPIVGPNCIGLVNYLTGAAITFSAVPKQARVRPHAIGVISQSGALGFALALATEHGAAVSHVLTSGNSADVDMADYVAYLALDPACRAIACLFEGMAEPKRLLAAAEIARAHGKVVVVHKIAVGESGARAAMSHTGSLAGAEDAYRAAFARAGIVVVDQFEALMETAAFFAKAPAPKGPGVAVVSASGGSAIMAADKAEIHGVALPQPGPETRAVLQTRIPEFGSPRNPCDVTAQVLTDPESLKACAAALLADPAYAALVVPTVYAYPPVADRIQAFSALAAAAGKFAVTIWVNEHLEGPGASVAEEDAHTALFRSTDRCFATLATWFARAATPPAGPATPLVEAAARAAVARDLAGMDKVGVDKGGADKVIGERVAKALLARYGLPVVGEALVEDAEGAARAAARLGFPVAIKVDSPDLPHKTEAGVIRLGLATPDAVRAAFAQVMANAARHGARVRGVLVQPMAGEGLELILGSRIDPLFGPLVVVGLGGIFVEVLRDRVVDLAPVSVDQARTMLGRLRGARLLDGFRGGPKVDRAKLAEIIARFSEFIADHAETLQEVDINPLICGAERIVAVDALIVRTA</sequence>
<name>A0A8J4M578_9PROT</name>
<dbReference type="SMART" id="SM00881">
    <property type="entry name" value="CoA_binding"/>
    <property type="match status" value="1"/>
</dbReference>
<comment type="caution">
    <text evidence="8">The sequence shown here is derived from an EMBL/GenBank/DDBJ whole genome shotgun (WGS) entry which is preliminary data.</text>
</comment>
<feature type="domain" description="ATP-grasp" evidence="7">
    <location>
        <begin position="511"/>
        <end position="547"/>
    </location>
</feature>
<dbReference type="GO" id="GO:0016874">
    <property type="term" value="F:ligase activity"/>
    <property type="evidence" value="ECO:0007669"/>
    <property type="project" value="UniProtKB-KW"/>
</dbReference>
<dbReference type="InterPro" id="IPR013815">
    <property type="entry name" value="ATP_grasp_subdomain_1"/>
</dbReference>
<evidence type="ECO:0000259" key="7">
    <source>
        <dbReference type="PROSITE" id="PS50975"/>
    </source>
</evidence>
<reference evidence="8" key="1">
    <citation type="journal article" date="2020" name="mSystems">
        <title>Genome- and Community-Level Interaction Insights into Carbon Utilization and Element Cycling Functions of Hydrothermarchaeota in Hydrothermal Sediment.</title>
        <authorList>
            <person name="Zhou Z."/>
            <person name="Liu Y."/>
            <person name="Xu W."/>
            <person name="Pan J."/>
            <person name="Luo Z.H."/>
            <person name="Li M."/>
        </authorList>
    </citation>
    <scope>NUCLEOTIDE SEQUENCE</scope>
    <source>
        <strain evidence="8">SpSt-997</strain>
    </source>
</reference>
<evidence type="ECO:0000256" key="3">
    <source>
        <dbReference type="ARBA" id="ARBA00022741"/>
    </source>
</evidence>
<keyword evidence="2" id="KW-0436">Ligase</keyword>
<dbReference type="Pfam" id="PF13549">
    <property type="entry name" value="ATP-grasp_5"/>
    <property type="match status" value="1"/>
</dbReference>
<gene>
    <name evidence="8" type="ORF">ENY07_01915</name>
</gene>
<evidence type="ECO:0000313" key="8">
    <source>
        <dbReference type="EMBL" id="HGC41967.1"/>
    </source>
</evidence>
<dbReference type="InterPro" id="IPR036291">
    <property type="entry name" value="NAD(P)-bd_dom_sf"/>
</dbReference>
<proteinExistence type="inferred from homology"/>
<evidence type="ECO:0000256" key="4">
    <source>
        <dbReference type="ARBA" id="ARBA00022840"/>
    </source>
</evidence>
<evidence type="ECO:0000256" key="1">
    <source>
        <dbReference type="ARBA" id="ARBA00022532"/>
    </source>
</evidence>
<dbReference type="Gene3D" id="3.40.50.261">
    <property type="entry name" value="Succinyl-CoA synthetase domains"/>
    <property type="match status" value="2"/>
</dbReference>
<dbReference type="PANTHER" id="PTHR43334:SF1">
    <property type="entry name" value="3-HYDROXYPROPIONATE--COA LIGASE [ADP-FORMING]"/>
    <property type="match status" value="1"/>
</dbReference>
<dbReference type="InterPro" id="IPR032875">
    <property type="entry name" value="Succ_CoA_lig_flav_dom"/>
</dbReference>
<dbReference type="InterPro" id="IPR003781">
    <property type="entry name" value="CoA-bd"/>
</dbReference>
<evidence type="ECO:0000256" key="5">
    <source>
        <dbReference type="ARBA" id="ARBA00060888"/>
    </source>
</evidence>
<dbReference type="EMBL" id="DTQM01000040">
    <property type="protein sequence ID" value="HGC41967.1"/>
    <property type="molecule type" value="Genomic_DNA"/>
</dbReference>
<protein>
    <submittedName>
        <fullName evidence="8">CoA-binding protein</fullName>
    </submittedName>
</protein>
<dbReference type="SUPFAM" id="SSF51735">
    <property type="entry name" value="NAD(P)-binding Rossmann-fold domains"/>
    <property type="match status" value="1"/>
</dbReference>
<dbReference type="SUPFAM" id="SSF56059">
    <property type="entry name" value="Glutathione synthetase ATP-binding domain-like"/>
    <property type="match status" value="1"/>
</dbReference>
<dbReference type="AlphaFoldDB" id="A0A8J4M578"/>
<dbReference type="Pfam" id="PF13607">
    <property type="entry name" value="Succ_CoA_lig"/>
    <property type="match status" value="1"/>
</dbReference>
<dbReference type="InterPro" id="IPR051538">
    <property type="entry name" value="Acyl-CoA_Synth/Transferase"/>
</dbReference>
<evidence type="ECO:0000256" key="2">
    <source>
        <dbReference type="ARBA" id="ARBA00022598"/>
    </source>
</evidence>
<dbReference type="FunFam" id="3.30.1490.20:FF:000020">
    <property type="entry name" value="Protein lysine acetyltransferase"/>
    <property type="match status" value="1"/>
</dbReference>
<dbReference type="GO" id="GO:0005524">
    <property type="term" value="F:ATP binding"/>
    <property type="evidence" value="ECO:0007669"/>
    <property type="project" value="UniProtKB-UniRule"/>
</dbReference>
<dbReference type="SUPFAM" id="SSF52210">
    <property type="entry name" value="Succinyl-CoA synthetase domains"/>
    <property type="match status" value="2"/>
</dbReference>
<dbReference type="Gene3D" id="3.40.50.720">
    <property type="entry name" value="NAD(P)-binding Rossmann-like Domain"/>
    <property type="match status" value="1"/>
</dbReference>
<dbReference type="PANTHER" id="PTHR43334">
    <property type="entry name" value="ACETATE--COA LIGASE [ADP-FORMING]"/>
    <property type="match status" value="1"/>
</dbReference>
<keyword evidence="1" id="KW-0816">Tricarboxylic acid cycle</keyword>
<accession>A0A8J4M578</accession>
<dbReference type="GO" id="GO:0046872">
    <property type="term" value="F:metal ion binding"/>
    <property type="evidence" value="ECO:0007669"/>
    <property type="project" value="InterPro"/>
</dbReference>
<dbReference type="Gene3D" id="3.30.470.20">
    <property type="entry name" value="ATP-grasp fold, B domain"/>
    <property type="match status" value="1"/>
</dbReference>
<dbReference type="Gene3D" id="3.30.1490.20">
    <property type="entry name" value="ATP-grasp fold, A domain"/>
    <property type="match status" value="1"/>
</dbReference>
<dbReference type="InterPro" id="IPR016102">
    <property type="entry name" value="Succinyl-CoA_synth-like"/>
</dbReference>
<dbReference type="GO" id="GO:0006099">
    <property type="term" value="P:tricarboxylic acid cycle"/>
    <property type="evidence" value="ECO:0007669"/>
    <property type="project" value="UniProtKB-KW"/>
</dbReference>
<dbReference type="InterPro" id="IPR011761">
    <property type="entry name" value="ATP-grasp"/>
</dbReference>
<keyword evidence="3 6" id="KW-0547">Nucleotide-binding</keyword>
<dbReference type="Pfam" id="PF13380">
    <property type="entry name" value="CoA_binding_2"/>
    <property type="match status" value="1"/>
</dbReference>
<comment type="similarity">
    <text evidence="5">In the N-terminal section; belongs to the acetate CoA ligase alpha subunit family.</text>
</comment>
<keyword evidence="4 6" id="KW-0067">ATP-binding</keyword>